<keyword evidence="5" id="KW-1185">Reference proteome</keyword>
<dbReference type="InterPro" id="IPR006578">
    <property type="entry name" value="MADF-dom"/>
</dbReference>
<feature type="region of interest" description="Disordered" evidence="1">
    <location>
        <begin position="179"/>
        <end position="202"/>
    </location>
</feature>
<dbReference type="HOGENOM" id="CLU_906798_0_0_1"/>
<dbReference type="eggNOG" id="ENOG502T2P6">
    <property type="taxonomic scope" value="Eukaryota"/>
</dbReference>
<feature type="region of interest" description="Disordered" evidence="1">
    <location>
        <begin position="139"/>
        <end position="162"/>
    </location>
</feature>
<dbReference type="Pfam" id="PF10545">
    <property type="entry name" value="MADF_DNA_bdg"/>
    <property type="match status" value="1"/>
</dbReference>
<reference evidence="4" key="4">
    <citation type="submission" date="2015-06" db="UniProtKB">
        <authorList>
            <consortium name="EnsemblMetazoa"/>
        </authorList>
    </citation>
    <scope>IDENTIFICATION</scope>
</reference>
<dbReference type="PROSITE" id="PS51029">
    <property type="entry name" value="MADF"/>
    <property type="match status" value="1"/>
</dbReference>
<dbReference type="FunCoup" id="W5JT84">
    <property type="interactions" value="85"/>
</dbReference>
<dbReference type="PANTHER" id="PTHR12243:SF67">
    <property type="entry name" value="COREPRESSOR OF PANGOLIN, ISOFORM A-RELATED"/>
    <property type="match status" value="1"/>
</dbReference>
<evidence type="ECO:0000313" key="3">
    <source>
        <dbReference type="EMBL" id="ETN67351.1"/>
    </source>
</evidence>
<evidence type="ECO:0000313" key="5">
    <source>
        <dbReference type="Proteomes" id="UP000000673"/>
    </source>
</evidence>
<feature type="domain" description="MADF" evidence="2">
    <location>
        <begin position="33"/>
        <end position="121"/>
    </location>
</feature>
<dbReference type="Proteomes" id="UP000000673">
    <property type="component" value="Unassembled WGS sequence"/>
</dbReference>
<protein>
    <recommendedName>
        <fullName evidence="2">MADF domain-containing protein</fullName>
    </recommendedName>
</protein>
<dbReference type="AlphaFoldDB" id="W5JT84"/>
<evidence type="ECO:0000259" key="2">
    <source>
        <dbReference type="PROSITE" id="PS51029"/>
    </source>
</evidence>
<name>W5JT84_ANODA</name>
<dbReference type="EnsemblMetazoa" id="ADAC000848-RA">
    <property type="protein sequence ID" value="ADAC000848-PA"/>
    <property type="gene ID" value="ADAC000848"/>
</dbReference>
<feature type="compositionally biased region" description="Polar residues" evidence="1">
    <location>
        <begin position="298"/>
        <end position="307"/>
    </location>
</feature>
<dbReference type="EMBL" id="ADMH02000216">
    <property type="protein sequence ID" value="ETN67351.1"/>
    <property type="molecule type" value="Genomic_DNA"/>
</dbReference>
<dbReference type="SMART" id="SM00595">
    <property type="entry name" value="MADF"/>
    <property type="match status" value="1"/>
</dbReference>
<dbReference type="VEuPathDB" id="VectorBase:ADAR2_005191"/>
<evidence type="ECO:0000256" key="1">
    <source>
        <dbReference type="SAM" id="MobiDB-lite"/>
    </source>
</evidence>
<dbReference type="InterPro" id="IPR039353">
    <property type="entry name" value="TF_Adf1"/>
</dbReference>
<organism evidence="3">
    <name type="scientific">Anopheles darlingi</name>
    <name type="common">Mosquito</name>
    <dbReference type="NCBI Taxonomy" id="43151"/>
    <lineage>
        <taxon>Eukaryota</taxon>
        <taxon>Metazoa</taxon>
        <taxon>Ecdysozoa</taxon>
        <taxon>Arthropoda</taxon>
        <taxon>Hexapoda</taxon>
        <taxon>Insecta</taxon>
        <taxon>Pterygota</taxon>
        <taxon>Neoptera</taxon>
        <taxon>Endopterygota</taxon>
        <taxon>Diptera</taxon>
        <taxon>Nematocera</taxon>
        <taxon>Culicoidea</taxon>
        <taxon>Culicidae</taxon>
        <taxon>Anophelinae</taxon>
        <taxon>Anopheles</taxon>
    </lineage>
</organism>
<reference evidence="3" key="3">
    <citation type="journal article" date="2013" name="Nucleic Acids Res.">
        <title>The genome of Anopheles darlingi, the main neotropical malaria vector.</title>
        <authorList>
            <person name="Marinotti O."/>
            <person name="Cerqueira G.C."/>
            <person name="de Almeida L.G."/>
            <person name="Ferro M.I."/>
            <person name="Loreto E.L."/>
            <person name="Zaha A."/>
            <person name="Teixeira S.M."/>
            <person name="Wespiser A.R."/>
            <person name="Almeida E Silva A."/>
            <person name="Schlindwein A.D."/>
            <person name="Pacheco A.C."/>
            <person name="Silva A.L."/>
            <person name="Graveley B.R."/>
            <person name="Walenz B.P."/>
            <person name="Lima Bde A."/>
            <person name="Ribeiro C.A."/>
            <person name="Nunes-Silva C.G."/>
            <person name="de Carvalho C.R."/>
            <person name="Soares C.M."/>
            <person name="de Menezes C.B."/>
            <person name="Matiolli C."/>
            <person name="Caffrey D."/>
            <person name="Araujo D.A."/>
            <person name="de Oliveira D.M."/>
            <person name="Golenbock D."/>
            <person name="Grisard E.C."/>
            <person name="Fantinatti-Garboggini F."/>
            <person name="de Carvalho F.M."/>
            <person name="Barcellos F.G."/>
            <person name="Prosdocimi F."/>
            <person name="May G."/>
            <person name="Azevedo Junior G.M."/>
            <person name="Guimaraes G.M."/>
            <person name="Goldman G.H."/>
            <person name="Padilha I.Q."/>
            <person name="Batista Jda S."/>
            <person name="Ferro J.A."/>
            <person name="Ribeiro J.M."/>
            <person name="Fietto J.L."/>
            <person name="Dabbas K.M."/>
            <person name="Cerdeira L."/>
            <person name="Agnez-Lima L.F."/>
            <person name="Brocchi M."/>
            <person name="de Carvalho M.O."/>
            <person name="Teixeira Mde M."/>
            <person name="Diniz Maia Mde M."/>
            <person name="Goldman M.H."/>
            <person name="Cruz Schneider M.P."/>
            <person name="Felipe M.S."/>
            <person name="Hungria M."/>
            <person name="Nicolas M.F."/>
            <person name="Pereira M."/>
            <person name="Montes M.A."/>
            <person name="Cantao M.E."/>
            <person name="Vincentz M."/>
            <person name="Rafael M.S."/>
            <person name="Silverman N."/>
            <person name="Stoco P.H."/>
            <person name="Souza R.C."/>
            <person name="Vicentini R."/>
            <person name="Gazzinelli R.T."/>
            <person name="Neves Rde O."/>
            <person name="Silva R."/>
            <person name="Astolfi-Filho S."/>
            <person name="Maciel T.E."/>
            <person name="Urmenyi T.P."/>
            <person name="Tadei W.P."/>
            <person name="Camargo E.P."/>
            <person name="de Vasconcelos A.T."/>
        </authorList>
    </citation>
    <scope>NUCLEOTIDE SEQUENCE</scope>
</reference>
<accession>W5JT84</accession>
<feature type="compositionally biased region" description="Pro residues" evidence="1">
    <location>
        <begin position="179"/>
        <end position="193"/>
    </location>
</feature>
<feature type="region of interest" description="Disordered" evidence="1">
    <location>
        <begin position="286"/>
        <end position="307"/>
    </location>
</feature>
<dbReference type="PANTHER" id="PTHR12243">
    <property type="entry name" value="MADF DOMAIN TRANSCRIPTION FACTOR"/>
    <property type="match status" value="1"/>
</dbReference>
<proteinExistence type="predicted"/>
<dbReference type="OMA" id="DHTHEDY"/>
<dbReference type="VEuPathDB" id="VectorBase:ADAC000848"/>
<sequence>MNKISNMESLPMYYTDSRTKMSRAILSREVCLKFIKRVEFFECLWNRNAQGYKNPITQLDAWITLAKEFGVPYQQLRQKWRSLQGSFRHFNYKFQAANASGESPPNWFAFNAMQFLNFKTYREPMMDLNQPPSQIHVNNLPEPCSREESPEPGPSTYVLSAPSSPPLRIIEARSLLPKTPPPQTIPKPKPPQTIPAQKRGRTMKRRLEEPSLPYNRNMLKVLENVSAVTDRLVEERQTVKSDGKTFGEWVGDLLDEWSPDRRQSAKVAIRRFLAKKDSARYRERMGRKVEKMYESSDSDSMPSQVQK</sequence>
<evidence type="ECO:0000313" key="4">
    <source>
        <dbReference type="EnsemblMetazoa" id="ADAC000848-PA"/>
    </source>
</evidence>
<dbReference type="STRING" id="43151.W5JT84"/>
<gene>
    <name evidence="3" type="ORF">AND_000848</name>
</gene>
<reference evidence="3" key="2">
    <citation type="submission" date="2010-05" db="EMBL/GenBank/DDBJ databases">
        <authorList>
            <person name="Almeida L.G."/>
            <person name="Nicolas M.F."/>
            <person name="Souza R.C."/>
            <person name="Vasconcelos A.T.R."/>
        </authorList>
    </citation>
    <scope>NUCLEOTIDE SEQUENCE</scope>
</reference>
<reference evidence="3 5" key="1">
    <citation type="journal article" date="2010" name="BMC Genomics">
        <title>Combination of measures distinguishes pre-miRNAs from other stem-loops in the genome of the newly sequenced Anopheles darlingi.</title>
        <authorList>
            <person name="Mendes N.D."/>
            <person name="Freitas A.T."/>
            <person name="Vasconcelos A.T."/>
            <person name="Sagot M.F."/>
        </authorList>
    </citation>
    <scope>NUCLEOTIDE SEQUENCE</scope>
</reference>